<feature type="non-terminal residue" evidence="4">
    <location>
        <position position="1"/>
    </location>
</feature>
<dbReference type="Pfam" id="PF13561">
    <property type="entry name" value="adh_short_C2"/>
    <property type="match status" value="1"/>
</dbReference>
<organism evidence="4 5">
    <name type="scientific">Scytalidium lignicola</name>
    <name type="common">Hyphomycete</name>
    <dbReference type="NCBI Taxonomy" id="5539"/>
    <lineage>
        <taxon>Eukaryota</taxon>
        <taxon>Fungi</taxon>
        <taxon>Dikarya</taxon>
        <taxon>Ascomycota</taxon>
        <taxon>Pezizomycotina</taxon>
        <taxon>Leotiomycetes</taxon>
        <taxon>Leotiomycetes incertae sedis</taxon>
        <taxon>Scytalidium</taxon>
    </lineage>
</organism>
<accession>A0A3E2HAP9</accession>
<sequence length="409" mass="45370">MGAFIKGLKINVASMVQMAKYAIPEMMKNEGQCAGSIVNMSSIAGLFGGTSNIMYPTSKEAIINMTRIRVNCICLGMVYTPMMYYSKDGISQQEREARKERSLLKTEGNGWDIGAAVRFLASDLARWVTGVILPIDAGTTAVTGLVVYAAALIVKVPVDKEATFILMKKYVKVEATTTKEVVIEPELPTPGTPATLRQVQYQLGELKPKVMDLLSSPSQLKFESFTRGTTLVLDEGELVRTRLKKGGELSGEQAQAMKEEKDRKQAQKAANKEARMLRQIANKERRDQKVEHTPPPFLEPGKEPVTVDQKPLVLPAINSTENTFHRPPQTPVQYSIRTSFTKPELQEELQQQQEQPEEQEQEEEVSDDSKESYIRLDLEGEIGYSSSDLSNSVDSSDSEESSGGGYFKL</sequence>
<dbReference type="CDD" id="cd05233">
    <property type="entry name" value="SDR_c"/>
    <property type="match status" value="1"/>
</dbReference>
<keyword evidence="2" id="KW-0560">Oxidoreductase</keyword>
<dbReference type="GO" id="GO:0016491">
    <property type="term" value="F:oxidoreductase activity"/>
    <property type="evidence" value="ECO:0007669"/>
    <property type="project" value="UniProtKB-KW"/>
</dbReference>
<comment type="similarity">
    <text evidence="1">Belongs to the short-chain dehydrogenases/reductases (SDR) family.</text>
</comment>
<dbReference type="InterPro" id="IPR036291">
    <property type="entry name" value="NAD(P)-bd_dom_sf"/>
</dbReference>
<reference evidence="4 5" key="1">
    <citation type="submission" date="2018-05" db="EMBL/GenBank/DDBJ databases">
        <title>Draft genome sequence of Scytalidium lignicola DSM 105466, a ubiquitous saprotrophic fungus.</title>
        <authorList>
            <person name="Buettner E."/>
            <person name="Gebauer A.M."/>
            <person name="Hofrichter M."/>
            <person name="Liers C."/>
            <person name="Kellner H."/>
        </authorList>
    </citation>
    <scope>NUCLEOTIDE SEQUENCE [LARGE SCALE GENOMIC DNA]</scope>
    <source>
        <strain evidence="4 5">DSM 105466</strain>
    </source>
</reference>
<dbReference type="Proteomes" id="UP000258309">
    <property type="component" value="Unassembled WGS sequence"/>
</dbReference>
<dbReference type="InterPro" id="IPR002347">
    <property type="entry name" value="SDR_fam"/>
</dbReference>
<feature type="non-terminal residue" evidence="4">
    <location>
        <position position="409"/>
    </location>
</feature>
<feature type="region of interest" description="Disordered" evidence="3">
    <location>
        <begin position="341"/>
        <end position="409"/>
    </location>
</feature>
<dbReference type="InterPro" id="IPR051122">
    <property type="entry name" value="SDR_DHRS6-like"/>
</dbReference>
<gene>
    <name evidence="4" type="ORF">B7463_g6115</name>
</gene>
<dbReference type="AlphaFoldDB" id="A0A3E2HAP9"/>
<dbReference type="Gene3D" id="3.40.50.720">
    <property type="entry name" value="NAD(P)-binding Rossmann-like Domain"/>
    <property type="match status" value="1"/>
</dbReference>
<dbReference type="STRING" id="5539.A0A3E2HAP9"/>
<keyword evidence="5" id="KW-1185">Reference proteome</keyword>
<proteinExistence type="inferred from homology"/>
<feature type="compositionally biased region" description="Low complexity" evidence="3">
    <location>
        <begin position="385"/>
        <end position="395"/>
    </location>
</feature>
<protein>
    <submittedName>
        <fullName evidence="4">Uncharacterized protein</fullName>
    </submittedName>
</protein>
<evidence type="ECO:0000256" key="2">
    <source>
        <dbReference type="ARBA" id="ARBA00023002"/>
    </source>
</evidence>
<feature type="region of interest" description="Disordered" evidence="3">
    <location>
        <begin position="244"/>
        <end position="308"/>
    </location>
</feature>
<dbReference type="SUPFAM" id="SSF51735">
    <property type="entry name" value="NAD(P)-binding Rossmann-fold domains"/>
    <property type="match status" value="1"/>
</dbReference>
<dbReference type="PANTHER" id="PTHR43477:SF1">
    <property type="entry name" value="DIHYDROANTICAPSIN 7-DEHYDROGENASE"/>
    <property type="match status" value="1"/>
</dbReference>
<dbReference type="PRINTS" id="PR00081">
    <property type="entry name" value="GDHRDH"/>
</dbReference>
<evidence type="ECO:0000256" key="3">
    <source>
        <dbReference type="SAM" id="MobiDB-lite"/>
    </source>
</evidence>
<evidence type="ECO:0000256" key="1">
    <source>
        <dbReference type="ARBA" id="ARBA00006484"/>
    </source>
</evidence>
<dbReference type="PANTHER" id="PTHR43477">
    <property type="entry name" value="DIHYDROANTICAPSIN 7-DEHYDROGENASE"/>
    <property type="match status" value="1"/>
</dbReference>
<dbReference type="EMBL" id="NCSJ02000106">
    <property type="protein sequence ID" value="RFU30222.1"/>
    <property type="molecule type" value="Genomic_DNA"/>
</dbReference>
<feature type="compositionally biased region" description="Basic and acidic residues" evidence="3">
    <location>
        <begin position="257"/>
        <end position="292"/>
    </location>
</feature>
<feature type="compositionally biased region" description="Basic and acidic residues" evidence="3">
    <location>
        <begin position="367"/>
        <end position="378"/>
    </location>
</feature>
<comment type="caution">
    <text evidence="4">The sequence shown here is derived from an EMBL/GenBank/DDBJ whole genome shotgun (WGS) entry which is preliminary data.</text>
</comment>
<evidence type="ECO:0000313" key="5">
    <source>
        <dbReference type="Proteomes" id="UP000258309"/>
    </source>
</evidence>
<dbReference type="OrthoDB" id="1393670at2759"/>
<name>A0A3E2HAP9_SCYLI</name>
<evidence type="ECO:0000313" key="4">
    <source>
        <dbReference type="EMBL" id="RFU30222.1"/>
    </source>
</evidence>
<feature type="compositionally biased region" description="Acidic residues" evidence="3">
    <location>
        <begin position="355"/>
        <end position="366"/>
    </location>
</feature>